<dbReference type="AlphaFoldDB" id="A0A7X0C080"/>
<dbReference type="PANTHER" id="PTHR22946:SF9">
    <property type="entry name" value="POLYKETIDE TRANSFERASE AF380"/>
    <property type="match status" value="1"/>
</dbReference>
<dbReference type="SUPFAM" id="SSF53474">
    <property type="entry name" value="alpha/beta-Hydrolases"/>
    <property type="match status" value="1"/>
</dbReference>
<dbReference type="Gene3D" id="3.40.50.1820">
    <property type="entry name" value="alpha/beta hydrolase"/>
    <property type="match status" value="1"/>
</dbReference>
<feature type="domain" description="Serine aminopeptidase S33" evidence="3">
    <location>
        <begin position="32"/>
        <end position="270"/>
    </location>
</feature>
<gene>
    <name evidence="4" type="ORF">FHU36_002616</name>
</gene>
<name>A0A7X0C080_9ACTN</name>
<dbReference type="Pfam" id="PF12146">
    <property type="entry name" value="Hydrolase_4"/>
    <property type="match status" value="1"/>
</dbReference>
<dbReference type="InterPro" id="IPR029058">
    <property type="entry name" value="AB_hydrolase_fold"/>
</dbReference>
<keyword evidence="5" id="KW-1185">Reference proteome</keyword>
<proteinExistence type="inferred from homology"/>
<dbReference type="PANTHER" id="PTHR22946">
    <property type="entry name" value="DIENELACTONE HYDROLASE DOMAIN-CONTAINING PROTEIN-RELATED"/>
    <property type="match status" value="1"/>
</dbReference>
<dbReference type="Proteomes" id="UP000583800">
    <property type="component" value="Unassembled WGS sequence"/>
</dbReference>
<dbReference type="EMBL" id="JACHJB010000001">
    <property type="protein sequence ID" value="MBB6346107.1"/>
    <property type="molecule type" value="Genomic_DNA"/>
</dbReference>
<evidence type="ECO:0000256" key="1">
    <source>
        <dbReference type="ARBA" id="ARBA00008645"/>
    </source>
</evidence>
<comment type="similarity">
    <text evidence="1">Belongs to the AB hydrolase superfamily.</text>
</comment>
<evidence type="ECO:0000313" key="4">
    <source>
        <dbReference type="EMBL" id="MBB6346107.1"/>
    </source>
</evidence>
<evidence type="ECO:0000313" key="5">
    <source>
        <dbReference type="Proteomes" id="UP000583800"/>
    </source>
</evidence>
<protein>
    <recommendedName>
        <fullName evidence="3">Serine aminopeptidase S33 domain-containing protein</fullName>
    </recommendedName>
</protein>
<dbReference type="InterPro" id="IPR050261">
    <property type="entry name" value="FrsA_esterase"/>
</dbReference>
<sequence length="301" mass="32724">MNERIKVAFESGGTTCAGYLYLPPAPDGRLPCVVLCHGFSGTMDRLFPHAEQFAAEGMAALVFDYRSFGESGGEPRQLADIGGQQEDLRAAIAFARRNEHVDARSVMLWGNSLGGAHVVSVAAGDPDIVAVVAQIPFNGFPKRVEGRSTWQTLRLLGAIGWDALRGKLGLRPYYIPMVGSPGELAVAATPEAEQHIQALTSGEATTLWRNSVAPRGLLSMMRYHPEQAAARLTIPLLVCVAAEDHETPIETTRALAERAPRGELRSYPGTHFSFYTDSATREHVLTDQIAFLRRCLQPQQG</sequence>
<dbReference type="GO" id="GO:0052689">
    <property type="term" value="F:carboxylic ester hydrolase activity"/>
    <property type="evidence" value="ECO:0007669"/>
    <property type="project" value="UniProtKB-ARBA"/>
</dbReference>
<dbReference type="InterPro" id="IPR022742">
    <property type="entry name" value="Hydrolase_4"/>
</dbReference>
<dbReference type="RefSeq" id="WP_185083952.1">
    <property type="nucleotide sequence ID" value="NZ_JACHJB010000001.1"/>
</dbReference>
<organism evidence="4 5">
    <name type="scientific">Nonomuraea muscovyensis</name>
    <dbReference type="NCBI Taxonomy" id="1124761"/>
    <lineage>
        <taxon>Bacteria</taxon>
        <taxon>Bacillati</taxon>
        <taxon>Actinomycetota</taxon>
        <taxon>Actinomycetes</taxon>
        <taxon>Streptosporangiales</taxon>
        <taxon>Streptosporangiaceae</taxon>
        <taxon>Nonomuraea</taxon>
    </lineage>
</organism>
<reference evidence="4 5" key="1">
    <citation type="submission" date="2020-08" db="EMBL/GenBank/DDBJ databases">
        <title>Sequencing the genomes of 1000 actinobacteria strains.</title>
        <authorList>
            <person name="Klenk H.-P."/>
        </authorList>
    </citation>
    <scope>NUCLEOTIDE SEQUENCE [LARGE SCALE GENOMIC DNA]</scope>
    <source>
        <strain evidence="4 5">DSM 45913</strain>
    </source>
</reference>
<comment type="caution">
    <text evidence="4">The sequence shown here is derived from an EMBL/GenBank/DDBJ whole genome shotgun (WGS) entry which is preliminary data.</text>
</comment>
<keyword evidence="2" id="KW-0378">Hydrolase</keyword>
<accession>A0A7X0C080</accession>
<evidence type="ECO:0000259" key="3">
    <source>
        <dbReference type="Pfam" id="PF12146"/>
    </source>
</evidence>
<evidence type="ECO:0000256" key="2">
    <source>
        <dbReference type="ARBA" id="ARBA00022801"/>
    </source>
</evidence>